<accession>E5BG89</accession>
<dbReference type="BioCyc" id="FSP469605-HMP:GTSP-1014-MONOMER"/>
<proteinExistence type="predicted"/>
<evidence type="ECO:0000259" key="1">
    <source>
        <dbReference type="Pfam" id="PF07819"/>
    </source>
</evidence>
<reference evidence="2 3" key="1">
    <citation type="submission" date="2009-02" db="EMBL/GenBank/DDBJ databases">
        <title>The Genome Sequence of Fusobacterium sp. 3_1_5R.</title>
        <authorList>
            <consortium name="The Broad Institute Genome Sequencing Platform"/>
            <person name="Ward D."/>
            <person name="Young S.K."/>
            <person name="Kodira C.D."/>
            <person name="Zeng Q."/>
            <person name="Koehrsen M."/>
            <person name="Alvarado L."/>
            <person name="Berlin A."/>
            <person name="Borenstein D."/>
            <person name="Chen Z."/>
            <person name="Engels R."/>
            <person name="Freedman E."/>
            <person name="Gellesch M."/>
            <person name="Goldberg J."/>
            <person name="Griggs A."/>
            <person name="Gujja S."/>
            <person name="Heiman D."/>
            <person name="Hepburn T."/>
            <person name="Howarth C."/>
            <person name="Jen D."/>
            <person name="Larson L."/>
            <person name="Lewis B."/>
            <person name="Mehta T."/>
            <person name="Park D."/>
            <person name="Pearson M."/>
            <person name="Roberts A."/>
            <person name="Saif S."/>
            <person name="Shea T."/>
            <person name="Shenoy N."/>
            <person name="Sisk P."/>
            <person name="Stolte C."/>
            <person name="Sykes S."/>
            <person name="Walk T."/>
            <person name="White J."/>
            <person name="Yandava C."/>
            <person name="Allen-Vercoe E."/>
            <person name="Strauss J."/>
            <person name="Ambrose C."/>
            <person name="Lander E."/>
            <person name="Nusbaum C."/>
            <person name="Galagan J."/>
            <person name="Birren B."/>
        </authorList>
    </citation>
    <scope>NUCLEOTIDE SEQUENCE [LARGE SCALE GENOMIC DNA]</scope>
    <source>
        <strain evidence="2 3">3_1_5R</strain>
    </source>
</reference>
<feature type="domain" description="GPI inositol-deacylase PGAP1-like alpha/beta" evidence="1">
    <location>
        <begin position="58"/>
        <end position="130"/>
    </location>
</feature>
<sequence length="219" mass="25463">MGSKGKTMNYRIILIHDFGKSYRDMEKLEEHLFSMGYVVENLNFPLTFADLQSSKDILLQRIHNLKESGLTERDEIVLIGFGFGGILIRECLHNKEFLQNVDTLLFISSPWNNSTLHRRIKRVFPFINLFLKPLRAFSKEPIQLPRKLKVGLIIGTEYYNLFGHFLGEYNDGYVTKKDCFIPGAQDVIYLPICHREIHKKIGTAKYISNFISKGKFRVN</sequence>
<dbReference type="PANTHER" id="PTHR37946:SF1">
    <property type="entry name" value="SLL1969 PROTEIN"/>
    <property type="match status" value="1"/>
</dbReference>
<dbReference type="EMBL" id="GG657972">
    <property type="protein sequence ID" value="EFS21512.1"/>
    <property type="molecule type" value="Genomic_DNA"/>
</dbReference>
<protein>
    <recommendedName>
        <fullName evidence="1">GPI inositol-deacylase PGAP1-like alpha/beta domain-containing protein</fullName>
    </recommendedName>
</protein>
<dbReference type="PANTHER" id="PTHR37946">
    <property type="entry name" value="SLL1969 PROTEIN"/>
    <property type="match status" value="1"/>
</dbReference>
<dbReference type="Pfam" id="PF07819">
    <property type="entry name" value="PGAP1"/>
    <property type="match status" value="1"/>
</dbReference>
<organism evidence="2 3">
    <name type="scientific">Fusobacterium gonidiaformans 3-1-5R</name>
    <dbReference type="NCBI Taxonomy" id="469605"/>
    <lineage>
        <taxon>Bacteria</taxon>
        <taxon>Fusobacteriati</taxon>
        <taxon>Fusobacteriota</taxon>
        <taxon>Fusobacteriia</taxon>
        <taxon>Fusobacteriales</taxon>
        <taxon>Fusobacteriaceae</taxon>
        <taxon>Fusobacterium</taxon>
    </lineage>
</organism>
<name>E5BG89_9FUSO</name>
<dbReference type="InterPro" id="IPR012908">
    <property type="entry name" value="PGAP1-ab_dom-like"/>
</dbReference>
<evidence type="ECO:0000313" key="3">
    <source>
        <dbReference type="Proteomes" id="UP000002975"/>
    </source>
</evidence>
<dbReference type="Gene3D" id="3.40.50.1820">
    <property type="entry name" value="alpha/beta hydrolase"/>
    <property type="match status" value="1"/>
</dbReference>
<dbReference type="InterPro" id="IPR029058">
    <property type="entry name" value="AB_hydrolase_fold"/>
</dbReference>
<evidence type="ECO:0000313" key="2">
    <source>
        <dbReference type="EMBL" id="EFS21512.1"/>
    </source>
</evidence>
<dbReference type="Proteomes" id="UP000002975">
    <property type="component" value="Unassembled WGS sequence"/>
</dbReference>
<gene>
    <name evidence="2" type="ORF">FSBG_01009</name>
</gene>
<dbReference type="HOGENOM" id="CLU_075528_1_1_0"/>
<dbReference type="SUPFAM" id="SSF53474">
    <property type="entry name" value="alpha/beta-Hydrolases"/>
    <property type="match status" value="1"/>
</dbReference>
<dbReference type="AlphaFoldDB" id="E5BG89"/>
<dbReference type="GO" id="GO:0016788">
    <property type="term" value="F:hydrolase activity, acting on ester bonds"/>
    <property type="evidence" value="ECO:0007669"/>
    <property type="project" value="InterPro"/>
</dbReference>
<keyword evidence="3" id="KW-1185">Reference proteome</keyword>